<dbReference type="RefSeq" id="WP_194451389.1">
    <property type="nucleotide sequence ID" value="NZ_CP063849.1"/>
</dbReference>
<evidence type="ECO:0000256" key="1">
    <source>
        <dbReference type="SAM" id="MobiDB-lite"/>
    </source>
</evidence>
<dbReference type="AlphaFoldDB" id="A0A7S7NTY3"/>
<feature type="region of interest" description="Disordered" evidence="1">
    <location>
        <begin position="218"/>
        <end position="262"/>
    </location>
</feature>
<dbReference type="EMBL" id="CP063849">
    <property type="protein sequence ID" value="QOY89727.1"/>
    <property type="molecule type" value="Genomic_DNA"/>
</dbReference>
<keyword evidence="4" id="KW-1185">Reference proteome</keyword>
<keyword evidence="2" id="KW-0472">Membrane</keyword>
<feature type="transmembrane region" description="Helical" evidence="2">
    <location>
        <begin position="266"/>
        <end position="289"/>
    </location>
</feature>
<proteinExistence type="predicted"/>
<keyword evidence="2" id="KW-1133">Transmembrane helix</keyword>
<sequence length="420" mass="45241">MGLSLQSLPPRILTGGSADQSWQADAGRYRIEFTGNILEDLRFETSRAMNGYACLGMGGVLLGRRSADGDVVEAWKTIACDHSRGPGFLLSARDEAALSPFLEGICAVPDEGGETQSPLQILGWFVSHPKGDLEATDVELELHSHYWLGQGFLMIVRPDRLGDAEVQIYLPSSETPGQMDAVEPQLIIEPQPIAKRDLGQRRQKKTLEAPAVLAALSGQQLEPARLQPENSEQPSEPVEPQVAQNAQEAAQPAEAETPRRAPNPRAIPYLLAFSVVLMGLGVAGFMMIVRPRTPAMKVVSVKADPPMEMLSLHATHHDGEFVITWNGTSASVRYASGASLELHTNGKVVVLPLSRKEMLSGEFRFKQKQGTAGMLAKLVLQGEGGGSFDETTEIAGAGVAVASMLPVTPEMVPPARKQKN</sequence>
<feature type="compositionally biased region" description="Low complexity" evidence="1">
    <location>
        <begin position="238"/>
        <end position="255"/>
    </location>
</feature>
<reference evidence="3 4" key="1">
    <citation type="submission" date="2020-10" db="EMBL/GenBank/DDBJ databases">
        <title>Complete genome sequence of Paludibaculum fermentans P105T, a facultatively anaerobic acidobacterium capable of dissimilatory Fe(III) reduction.</title>
        <authorList>
            <person name="Dedysh S.N."/>
            <person name="Beletsky A.V."/>
            <person name="Kulichevskaya I.S."/>
            <person name="Mardanov A.V."/>
            <person name="Ravin N.V."/>
        </authorList>
    </citation>
    <scope>NUCLEOTIDE SEQUENCE [LARGE SCALE GENOMIC DNA]</scope>
    <source>
        <strain evidence="3 4">P105</strain>
    </source>
</reference>
<evidence type="ECO:0000256" key="2">
    <source>
        <dbReference type="SAM" id="Phobius"/>
    </source>
</evidence>
<name>A0A7S7NTY3_PALFE</name>
<dbReference type="Proteomes" id="UP000593892">
    <property type="component" value="Chromosome"/>
</dbReference>
<protein>
    <submittedName>
        <fullName evidence="3">Uncharacterized protein</fullName>
    </submittedName>
</protein>
<gene>
    <name evidence="3" type="ORF">IRI77_07180</name>
</gene>
<dbReference type="KEGG" id="pfer:IRI77_07180"/>
<organism evidence="3 4">
    <name type="scientific">Paludibaculum fermentans</name>
    <dbReference type="NCBI Taxonomy" id="1473598"/>
    <lineage>
        <taxon>Bacteria</taxon>
        <taxon>Pseudomonadati</taxon>
        <taxon>Acidobacteriota</taxon>
        <taxon>Terriglobia</taxon>
        <taxon>Bryobacterales</taxon>
        <taxon>Bryobacteraceae</taxon>
        <taxon>Paludibaculum</taxon>
    </lineage>
</organism>
<evidence type="ECO:0000313" key="4">
    <source>
        <dbReference type="Proteomes" id="UP000593892"/>
    </source>
</evidence>
<evidence type="ECO:0000313" key="3">
    <source>
        <dbReference type="EMBL" id="QOY89727.1"/>
    </source>
</evidence>
<accession>A0A7S7NTY3</accession>
<keyword evidence="2" id="KW-0812">Transmembrane</keyword>